<dbReference type="OrthoDB" id="2392202at2759"/>
<feature type="domain" description="DRBM" evidence="9">
    <location>
        <begin position="410"/>
        <end position="479"/>
    </location>
</feature>
<evidence type="ECO:0000259" key="10">
    <source>
        <dbReference type="PROSITE" id="PS50142"/>
    </source>
</evidence>
<name>A0A9P8T570_9ASCO</name>
<dbReference type="Pfam" id="PF00035">
    <property type="entry name" value="dsrm"/>
    <property type="match status" value="1"/>
</dbReference>
<dbReference type="GO" id="GO:0034475">
    <property type="term" value="P:U4 snRNA 3'-end processing"/>
    <property type="evidence" value="ECO:0007669"/>
    <property type="project" value="TreeGrafter"/>
</dbReference>
<dbReference type="FunFam" id="1.10.1520.10:FF:000001">
    <property type="entry name" value="Ribonuclease 3"/>
    <property type="match status" value="1"/>
</dbReference>
<feature type="compositionally biased region" description="Low complexity" evidence="8">
    <location>
        <begin position="354"/>
        <end position="371"/>
    </location>
</feature>
<dbReference type="AlphaFoldDB" id="A0A9P8T570"/>
<dbReference type="SUPFAM" id="SSF54768">
    <property type="entry name" value="dsRNA-binding domain-like"/>
    <property type="match status" value="1"/>
</dbReference>
<dbReference type="CDD" id="cd00593">
    <property type="entry name" value="RIBOc"/>
    <property type="match status" value="1"/>
</dbReference>
<dbReference type="Pfam" id="PF00636">
    <property type="entry name" value="Ribonuclease_3"/>
    <property type="match status" value="1"/>
</dbReference>
<evidence type="ECO:0000256" key="4">
    <source>
        <dbReference type="ARBA" id="ARBA00022759"/>
    </source>
</evidence>
<proteinExistence type="predicted"/>
<gene>
    <name evidence="11" type="ORF">WICMUC_005510</name>
</gene>
<protein>
    <recommendedName>
        <fullName evidence="2">ribonuclease III</fullName>
        <ecNumber evidence="2">3.1.26.3</ecNumber>
    </recommendedName>
</protein>
<dbReference type="InterPro" id="IPR014720">
    <property type="entry name" value="dsRBD_dom"/>
</dbReference>
<evidence type="ECO:0000256" key="3">
    <source>
        <dbReference type="ARBA" id="ARBA00022722"/>
    </source>
</evidence>
<dbReference type="GO" id="GO:0030847">
    <property type="term" value="P:termination of RNA polymerase II transcription, exosome-dependent"/>
    <property type="evidence" value="ECO:0007669"/>
    <property type="project" value="UniProtKB-ARBA"/>
</dbReference>
<dbReference type="PROSITE" id="PS50137">
    <property type="entry name" value="DS_RBD"/>
    <property type="match status" value="1"/>
</dbReference>
<accession>A0A9P8T570</accession>
<keyword evidence="12" id="KW-1185">Reference proteome</keyword>
<evidence type="ECO:0000256" key="5">
    <source>
        <dbReference type="ARBA" id="ARBA00022801"/>
    </source>
</evidence>
<evidence type="ECO:0000256" key="6">
    <source>
        <dbReference type="ARBA" id="ARBA00022884"/>
    </source>
</evidence>
<dbReference type="GO" id="GO:0006364">
    <property type="term" value="P:rRNA processing"/>
    <property type="evidence" value="ECO:0007669"/>
    <property type="project" value="TreeGrafter"/>
</dbReference>
<sequence length="527" mass="59532">MFRLALKLYSRSMSTSSTTRADPYWLLNRLVQLKKEISAFRDSFDTLVTLGLDKKELEELVKQEGTPDEVKTLARDESIVLSTEIKAKFKCFNDYMKSDGIDNDTVIKEATIESQEEDNSYPPKLLAFKNPELNKKVFTHRSVDPKLFDNGRLEFIGDSILNHITTEIIFKRYPDANEGQLTKLRQHIVNNDNLVKWSTLYNFDDKLDYIVDDKLQFLNGKQKIYADTFEVYIGGLYIDDNYSSNRVGAWLSSLINHKLDEFDRFEKSSAARNKAPKTVDSNSAPSIAIALENQPGKINPEPLSIKRPSGFTSYKEPQHKKRHLEGPAPKKSQQDEAILIDDEPSDITLTTAQTSVRTSNGTSSSSNSFPNGYNDTLLQSSVYNPLTTTTSQIPSQALLAIPATEPDQISSSENINHYSNDLYAKINPFFKVDYPLLSREGQDNSPLFTVGCAINNELLGVGKFSNIKTARQLSARDAFLNNNEKVEKYIEFNKLKKKNSAVTLPSPVNMSLNDQIPYMYAKPTAEY</sequence>
<dbReference type="Proteomes" id="UP000769528">
    <property type="component" value="Unassembled WGS sequence"/>
</dbReference>
<dbReference type="SMART" id="SM00535">
    <property type="entry name" value="RIBOc"/>
    <property type="match status" value="1"/>
</dbReference>
<organism evidence="11 12">
    <name type="scientific">Wickerhamomyces mucosus</name>
    <dbReference type="NCBI Taxonomy" id="1378264"/>
    <lineage>
        <taxon>Eukaryota</taxon>
        <taxon>Fungi</taxon>
        <taxon>Dikarya</taxon>
        <taxon>Ascomycota</taxon>
        <taxon>Saccharomycotina</taxon>
        <taxon>Saccharomycetes</taxon>
        <taxon>Phaffomycetales</taxon>
        <taxon>Wickerhamomycetaceae</taxon>
        <taxon>Wickerhamomyces</taxon>
    </lineage>
</organism>
<comment type="caution">
    <text evidence="11">The sequence shown here is derived from an EMBL/GenBank/DDBJ whole genome shotgun (WGS) entry which is preliminary data.</text>
</comment>
<dbReference type="PROSITE" id="PS50142">
    <property type="entry name" value="RNASE_3_2"/>
    <property type="match status" value="1"/>
</dbReference>
<dbReference type="InterPro" id="IPR000999">
    <property type="entry name" value="RNase_III_dom"/>
</dbReference>
<dbReference type="GO" id="GO:0004525">
    <property type="term" value="F:ribonuclease III activity"/>
    <property type="evidence" value="ECO:0007669"/>
    <property type="project" value="UniProtKB-EC"/>
</dbReference>
<feature type="domain" description="RNase III" evidence="10">
    <location>
        <begin position="112"/>
        <end position="241"/>
    </location>
</feature>
<evidence type="ECO:0000313" key="11">
    <source>
        <dbReference type="EMBL" id="KAH3666693.1"/>
    </source>
</evidence>
<keyword evidence="4" id="KW-0255">Endonuclease</keyword>
<dbReference type="GO" id="GO:0034963">
    <property type="term" value="P:box C/D sno(s)RNA processing"/>
    <property type="evidence" value="ECO:0007669"/>
    <property type="project" value="UniProtKB-ARBA"/>
</dbReference>
<keyword evidence="5" id="KW-0378">Hydrolase</keyword>
<dbReference type="Gene3D" id="1.10.1520.10">
    <property type="entry name" value="Ribonuclease III domain"/>
    <property type="match status" value="1"/>
</dbReference>
<dbReference type="EMBL" id="JAEUBF010001406">
    <property type="protein sequence ID" value="KAH3666693.1"/>
    <property type="molecule type" value="Genomic_DNA"/>
</dbReference>
<dbReference type="GO" id="GO:0003723">
    <property type="term" value="F:RNA binding"/>
    <property type="evidence" value="ECO:0007669"/>
    <property type="project" value="UniProtKB-UniRule"/>
</dbReference>
<dbReference type="PANTHER" id="PTHR11207">
    <property type="entry name" value="RIBONUCLEASE III"/>
    <property type="match status" value="1"/>
</dbReference>
<dbReference type="EC" id="3.1.26.3" evidence="2"/>
<evidence type="ECO:0000256" key="8">
    <source>
        <dbReference type="SAM" id="MobiDB-lite"/>
    </source>
</evidence>
<reference evidence="11" key="1">
    <citation type="journal article" date="2021" name="Open Biol.">
        <title>Shared evolutionary footprints suggest mitochondrial oxidative damage underlies multiple complex I losses in fungi.</title>
        <authorList>
            <person name="Schikora-Tamarit M.A."/>
            <person name="Marcet-Houben M."/>
            <person name="Nosek J."/>
            <person name="Gabaldon T."/>
        </authorList>
    </citation>
    <scope>NUCLEOTIDE SEQUENCE</scope>
    <source>
        <strain evidence="11">CBS6341</strain>
    </source>
</reference>
<keyword evidence="6 7" id="KW-0694">RNA-binding</keyword>
<keyword evidence="3" id="KW-0540">Nuclease</keyword>
<reference evidence="11" key="2">
    <citation type="submission" date="2021-01" db="EMBL/GenBank/DDBJ databases">
        <authorList>
            <person name="Schikora-Tamarit M.A."/>
        </authorList>
    </citation>
    <scope>NUCLEOTIDE SEQUENCE</scope>
    <source>
        <strain evidence="11">CBS6341</strain>
    </source>
</reference>
<feature type="region of interest" description="Disordered" evidence="8">
    <location>
        <begin position="291"/>
        <end position="371"/>
    </location>
</feature>
<dbReference type="InterPro" id="IPR036389">
    <property type="entry name" value="RNase_III_sf"/>
</dbReference>
<evidence type="ECO:0000256" key="7">
    <source>
        <dbReference type="PROSITE-ProRule" id="PRU00266"/>
    </source>
</evidence>
<evidence type="ECO:0000256" key="1">
    <source>
        <dbReference type="ARBA" id="ARBA00000109"/>
    </source>
</evidence>
<evidence type="ECO:0000256" key="2">
    <source>
        <dbReference type="ARBA" id="ARBA00012177"/>
    </source>
</evidence>
<dbReference type="PANTHER" id="PTHR11207:SF0">
    <property type="entry name" value="RIBONUCLEASE 3"/>
    <property type="match status" value="1"/>
</dbReference>
<dbReference type="Gene3D" id="3.30.160.20">
    <property type="match status" value="1"/>
</dbReference>
<evidence type="ECO:0000313" key="12">
    <source>
        <dbReference type="Proteomes" id="UP000769528"/>
    </source>
</evidence>
<dbReference type="GO" id="GO:0005654">
    <property type="term" value="C:nucleoplasm"/>
    <property type="evidence" value="ECO:0007669"/>
    <property type="project" value="TreeGrafter"/>
</dbReference>
<comment type="catalytic activity">
    <reaction evidence="1">
        <text>Endonucleolytic cleavage to 5'-phosphomonoester.</text>
        <dbReference type="EC" id="3.1.26.3"/>
    </reaction>
</comment>
<dbReference type="SUPFAM" id="SSF69065">
    <property type="entry name" value="RNase III domain-like"/>
    <property type="match status" value="1"/>
</dbReference>
<evidence type="ECO:0000259" key="9">
    <source>
        <dbReference type="PROSITE" id="PS50137"/>
    </source>
</evidence>